<dbReference type="Proteomes" id="UP000317010">
    <property type="component" value="Unassembled WGS sequence"/>
</dbReference>
<feature type="domain" description="MacB-like periplasmic core" evidence="8">
    <location>
        <begin position="8"/>
        <end position="239"/>
    </location>
</feature>
<keyword evidence="4 6" id="KW-1133">Transmembrane helix</keyword>
<evidence type="ECO:0000313" key="9">
    <source>
        <dbReference type="EMBL" id="TWI95969.1"/>
    </source>
</evidence>
<dbReference type="Pfam" id="PF12704">
    <property type="entry name" value="MacB_PCD"/>
    <property type="match status" value="1"/>
</dbReference>
<dbReference type="AlphaFoldDB" id="A0A562TQU7"/>
<name>A0A562TQU7_9SPHI</name>
<dbReference type="GO" id="GO:0005886">
    <property type="term" value="C:plasma membrane"/>
    <property type="evidence" value="ECO:0007669"/>
    <property type="project" value="UniProtKB-SubCell"/>
</dbReference>
<feature type="domain" description="ABC3 transporter permease C-terminal" evidence="7">
    <location>
        <begin position="675"/>
        <end position="784"/>
    </location>
</feature>
<evidence type="ECO:0000256" key="5">
    <source>
        <dbReference type="ARBA" id="ARBA00023136"/>
    </source>
</evidence>
<feature type="transmembrane region" description="Helical" evidence="6">
    <location>
        <begin position="336"/>
        <end position="357"/>
    </location>
</feature>
<evidence type="ECO:0000256" key="1">
    <source>
        <dbReference type="ARBA" id="ARBA00004651"/>
    </source>
</evidence>
<sequence>MRNKSYAAINITGLAIGIAACLLIFLVVQYETGFDNFHSNKDNIYRIITVSHGADGLTHGSGVPLPLADGLRLDFPQLKQVANIMQNDGSHYSVNDATNGSTVKKFKEDLAYYADPQFFQIFDFKWLAGDKNTALAGPNAIVLTRDEANKFFGDWHSAMGKMVRYENKHDFKVTGILENTPINTDFPLKLVVSWVTMISKDGDLSGNAHDWISTFSDHNCYILLPPNSSIKQFNTNLEAFAKKHIPPPYNKSAYQLEPLNDMHYNTELNVFSGHTFSKQLISVISLIGLFLLLIACVNFINLATAQAVNRSKEVGVRKVLGGNRSQLVLQFISETLIITLFAVLLAVVIAMATLPMLNNLLEIQLSGNFLANAIVVFFLVAVVCGVTLLAGLYPALVLSGFNPIEALKNKVKAGHSSGISLRRVLVVTQFCIAQFLVIGTLVLISQMNYFKNKPLGFTKDAVISVPFPGDSISRTKIKAFKDQLLQQPGIKDVSFSFASPSDNNAWHSDFKFNNSPKQTDFSASLKWADAGYFKLYDIPFVAGGPYKQSDTISGYVVNETLVKKLGISDPKQAIGKYIMLWDDKKKYAQITGVVKDFHVGSLKDPIPPVLMSPWVAVYQKMNVKIQPANVGHTLAAIENSWNKTFPDGIYEYQFLDTTIAKFYKSEDELSTLYKVFAGIAIFISCLGLYGLVSFMAVQRTKEVGIRKTLGASVGHIVYLFSKEFTLLVIIAFAIAAPTGYYFMQKWLQGFTYRITLGPGIFILAILASVLIAWLAVGYKAVKAALANPVNSLRSE</sequence>
<feature type="transmembrane region" description="Helical" evidence="6">
    <location>
        <begin position="671"/>
        <end position="692"/>
    </location>
</feature>
<keyword evidence="3 6" id="KW-0812">Transmembrane</keyword>
<reference evidence="9 10" key="1">
    <citation type="submission" date="2019-07" db="EMBL/GenBank/DDBJ databases">
        <title>Genomic Encyclopedia of Archaeal and Bacterial Type Strains, Phase II (KMG-II): from individual species to whole genera.</title>
        <authorList>
            <person name="Goeker M."/>
        </authorList>
    </citation>
    <scope>NUCLEOTIDE SEQUENCE [LARGE SCALE GENOMIC DNA]</scope>
    <source>
        <strain evidence="9 10">ATCC BAA-1854</strain>
    </source>
</reference>
<organism evidence="9 10">
    <name type="scientific">Mucilaginibacter frigoritolerans</name>
    <dbReference type="NCBI Taxonomy" id="652788"/>
    <lineage>
        <taxon>Bacteria</taxon>
        <taxon>Pseudomonadati</taxon>
        <taxon>Bacteroidota</taxon>
        <taxon>Sphingobacteriia</taxon>
        <taxon>Sphingobacteriales</taxon>
        <taxon>Sphingobacteriaceae</taxon>
        <taxon>Mucilaginibacter</taxon>
    </lineage>
</organism>
<evidence type="ECO:0000313" key="10">
    <source>
        <dbReference type="Proteomes" id="UP000317010"/>
    </source>
</evidence>
<keyword evidence="2" id="KW-1003">Cell membrane</keyword>
<evidence type="ECO:0000256" key="2">
    <source>
        <dbReference type="ARBA" id="ARBA00022475"/>
    </source>
</evidence>
<comment type="subcellular location">
    <subcellularLocation>
        <location evidence="1">Cell membrane</location>
        <topology evidence="1">Multi-pass membrane protein</topology>
    </subcellularLocation>
</comment>
<keyword evidence="5 6" id="KW-0472">Membrane</keyword>
<dbReference type="EMBL" id="VLLI01000014">
    <property type="protein sequence ID" value="TWI95969.1"/>
    <property type="molecule type" value="Genomic_DNA"/>
</dbReference>
<dbReference type="PANTHER" id="PTHR30572:SF18">
    <property type="entry name" value="ABC-TYPE MACROLIDE FAMILY EXPORT SYSTEM PERMEASE COMPONENT 2"/>
    <property type="match status" value="1"/>
</dbReference>
<accession>A0A562TQU7</accession>
<dbReference type="PANTHER" id="PTHR30572">
    <property type="entry name" value="MEMBRANE COMPONENT OF TRANSPORTER-RELATED"/>
    <property type="match status" value="1"/>
</dbReference>
<proteinExistence type="predicted"/>
<evidence type="ECO:0000259" key="8">
    <source>
        <dbReference type="Pfam" id="PF12704"/>
    </source>
</evidence>
<dbReference type="PROSITE" id="PS51257">
    <property type="entry name" value="PROKAR_LIPOPROTEIN"/>
    <property type="match status" value="1"/>
</dbReference>
<feature type="transmembrane region" description="Helical" evidence="6">
    <location>
        <begin position="6"/>
        <end position="28"/>
    </location>
</feature>
<feature type="transmembrane region" description="Helical" evidence="6">
    <location>
        <begin position="280"/>
        <end position="300"/>
    </location>
</feature>
<feature type="domain" description="ABC3 transporter permease C-terminal" evidence="7">
    <location>
        <begin position="286"/>
        <end position="403"/>
    </location>
</feature>
<dbReference type="InterPro" id="IPR025857">
    <property type="entry name" value="MacB_PCD"/>
</dbReference>
<comment type="caution">
    <text evidence="9">The sequence shown here is derived from an EMBL/GenBank/DDBJ whole genome shotgun (WGS) entry which is preliminary data.</text>
</comment>
<dbReference type="GO" id="GO:0022857">
    <property type="term" value="F:transmembrane transporter activity"/>
    <property type="evidence" value="ECO:0007669"/>
    <property type="project" value="TreeGrafter"/>
</dbReference>
<dbReference type="Pfam" id="PF02687">
    <property type="entry name" value="FtsX"/>
    <property type="match status" value="2"/>
</dbReference>
<evidence type="ECO:0000256" key="6">
    <source>
        <dbReference type="SAM" id="Phobius"/>
    </source>
</evidence>
<evidence type="ECO:0000256" key="4">
    <source>
        <dbReference type="ARBA" id="ARBA00022989"/>
    </source>
</evidence>
<feature type="transmembrane region" description="Helical" evidence="6">
    <location>
        <begin position="754"/>
        <end position="776"/>
    </location>
</feature>
<feature type="transmembrane region" description="Helical" evidence="6">
    <location>
        <begin position="369"/>
        <end position="393"/>
    </location>
</feature>
<evidence type="ECO:0000259" key="7">
    <source>
        <dbReference type="Pfam" id="PF02687"/>
    </source>
</evidence>
<dbReference type="InterPro" id="IPR050250">
    <property type="entry name" value="Macrolide_Exporter_MacB"/>
</dbReference>
<feature type="transmembrane region" description="Helical" evidence="6">
    <location>
        <begin position="424"/>
        <end position="444"/>
    </location>
</feature>
<evidence type="ECO:0000256" key="3">
    <source>
        <dbReference type="ARBA" id="ARBA00022692"/>
    </source>
</evidence>
<protein>
    <submittedName>
        <fullName evidence="9">Putative permease</fullName>
    </submittedName>
</protein>
<keyword evidence="10" id="KW-1185">Reference proteome</keyword>
<gene>
    <name evidence="9" type="ORF">JN11_04244</name>
</gene>
<feature type="transmembrane region" description="Helical" evidence="6">
    <location>
        <begin position="724"/>
        <end position="742"/>
    </location>
</feature>
<dbReference type="InterPro" id="IPR003838">
    <property type="entry name" value="ABC3_permease_C"/>
</dbReference>